<evidence type="ECO:0000313" key="1">
    <source>
        <dbReference type="EMBL" id="KAJ0011048.1"/>
    </source>
</evidence>
<reference evidence="2" key="1">
    <citation type="journal article" date="2023" name="G3 (Bethesda)">
        <title>Genome assembly and association tests identify interacting loci associated with vigor, precocity, and sex in interspecific pistachio rootstocks.</title>
        <authorList>
            <person name="Palmer W."/>
            <person name="Jacygrad E."/>
            <person name="Sagayaradj S."/>
            <person name="Cavanaugh K."/>
            <person name="Han R."/>
            <person name="Bertier L."/>
            <person name="Beede B."/>
            <person name="Kafkas S."/>
            <person name="Golino D."/>
            <person name="Preece J."/>
            <person name="Michelmore R."/>
        </authorList>
    </citation>
    <scope>NUCLEOTIDE SEQUENCE [LARGE SCALE GENOMIC DNA]</scope>
</reference>
<sequence length="203" mass="23384">MEKSPHFFKVILPSTLAEKKLGIPEKFVKKFGNELADIATLEVPNGQVWLVRLTKDGRKIWFQDGWDDFIQYHSISVGYFLVFKYVKNSAFQVLIFDSTACEIHYPYNAMEANPECNAANSKLKPENKCRNVRWIKLQASDGRVMCDVQIRQVICGSFLLTKGWCRVLKEENLKQGDICVFELIKMKVFILKLSVYHAAAKLI</sequence>
<protein>
    <submittedName>
        <fullName evidence="1">Uncharacterized protein</fullName>
    </submittedName>
</protein>
<dbReference type="EMBL" id="CM047749">
    <property type="protein sequence ID" value="KAJ0011048.1"/>
    <property type="molecule type" value="Genomic_DNA"/>
</dbReference>
<name>A0ACC0X6J3_9ROSI</name>
<proteinExistence type="predicted"/>
<organism evidence="1 2">
    <name type="scientific">Pistacia integerrima</name>
    <dbReference type="NCBI Taxonomy" id="434235"/>
    <lineage>
        <taxon>Eukaryota</taxon>
        <taxon>Viridiplantae</taxon>
        <taxon>Streptophyta</taxon>
        <taxon>Embryophyta</taxon>
        <taxon>Tracheophyta</taxon>
        <taxon>Spermatophyta</taxon>
        <taxon>Magnoliopsida</taxon>
        <taxon>eudicotyledons</taxon>
        <taxon>Gunneridae</taxon>
        <taxon>Pentapetalae</taxon>
        <taxon>rosids</taxon>
        <taxon>malvids</taxon>
        <taxon>Sapindales</taxon>
        <taxon>Anacardiaceae</taxon>
        <taxon>Pistacia</taxon>
    </lineage>
</organism>
<comment type="caution">
    <text evidence="1">The sequence shown here is derived from an EMBL/GenBank/DDBJ whole genome shotgun (WGS) entry which is preliminary data.</text>
</comment>
<evidence type="ECO:0000313" key="2">
    <source>
        <dbReference type="Proteomes" id="UP001163603"/>
    </source>
</evidence>
<accession>A0ACC0X6J3</accession>
<dbReference type="Proteomes" id="UP001163603">
    <property type="component" value="Chromosome 14"/>
</dbReference>
<keyword evidence="2" id="KW-1185">Reference proteome</keyword>
<gene>
    <name evidence="1" type="ORF">Pint_34521</name>
</gene>